<feature type="region of interest" description="Disordered" evidence="1">
    <location>
        <begin position="193"/>
        <end position="217"/>
    </location>
</feature>
<proteinExistence type="predicted"/>
<evidence type="ECO:0000313" key="3">
    <source>
        <dbReference type="Proteomes" id="UP001164743"/>
    </source>
</evidence>
<evidence type="ECO:0000256" key="1">
    <source>
        <dbReference type="SAM" id="MobiDB-lite"/>
    </source>
</evidence>
<keyword evidence="3" id="KW-1185">Reference proteome</keyword>
<dbReference type="RefSeq" id="XP_053026169.1">
    <property type="nucleotide sequence ID" value="XM_053162296.1"/>
</dbReference>
<dbReference type="PANTHER" id="PTHR35871:SF1">
    <property type="entry name" value="CXC1-LIKE CYSTEINE CLUSTER ASSOCIATED WITH KDZ TRANSPOSASES DOMAIN-CONTAINING PROTEIN"/>
    <property type="match status" value="1"/>
</dbReference>
<feature type="compositionally biased region" description="Basic residues" evidence="1">
    <location>
        <begin position="28"/>
        <end position="38"/>
    </location>
</feature>
<evidence type="ECO:0000313" key="2">
    <source>
        <dbReference type="EMBL" id="WAQ90614.1"/>
    </source>
</evidence>
<name>A0ABY7CZ59_9BASI</name>
<protein>
    <submittedName>
        <fullName evidence="2">Uncharacterized protein</fullName>
    </submittedName>
</protein>
<dbReference type="PANTHER" id="PTHR35871">
    <property type="entry name" value="EXPRESSED PROTEIN"/>
    <property type="match status" value="1"/>
</dbReference>
<organism evidence="2 3">
    <name type="scientific">Puccinia triticina</name>
    <dbReference type="NCBI Taxonomy" id="208348"/>
    <lineage>
        <taxon>Eukaryota</taxon>
        <taxon>Fungi</taxon>
        <taxon>Dikarya</taxon>
        <taxon>Basidiomycota</taxon>
        <taxon>Pucciniomycotina</taxon>
        <taxon>Pucciniomycetes</taxon>
        <taxon>Pucciniales</taxon>
        <taxon>Pucciniaceae</taxon>
        <taxon>Puccinia</taxon>
    </lineage>
</organism>
<dbReference type="EMBL" id="CP110433">
    <property type="protein sequence ID" value="WAQ90614.1"/>
    <property type="molecule type" value="Genomic_DNA"/>
</dbReference>
<sequence length="217" mass="24305">MTRISQAAKSQRRRRHREKREEEAEKRKPPKKNVKCHSKPIVIDSDSNDDDIEILEQRNHSNLVEQTSANANQTAVDVEQTTTNFERTSANIEQTSATDVEQTAANLIEPTTTDVEVEENAFGLEIVIATNSKGNEISAFQEAEIEARNQANDLVRCFDLAMENETSDEDSNTADDEEESAQYFWPIFSATLDDSNPSNSSRVNHESSNAGLVNRTS</sequence>
<feature type="region of interest" description="Disordered" evidence="1">
    <location>
        <begin position="1"/>
        <end position="49"/>
    </location>
</feature>
<dbReference type="Proteomes" id="UP001164743">
    <property type="component" value="Chromosome 13A"/>
</dbReference>
<gene>
    <name evidence="2" type="ORF">PtA15_13A12</name>
</gene>
<reference evidence="2" key="1">
    <citation type="submission" date="2022-10" db="EMBL/GenBank/DDBJ databases">
        <title>Puccinia triticina Genome sequencing and assembly.</title>
        <authorList>
            <person name="Li C."/>
        </authorList>
    </citation>
    <scope>NUCLEOTIDE SEQUENCE</scope>
    <source>
        <strain evidence="2">Pt15</strain>
    </source>
</reference>
<accession>A0ABY7CZ59</accession>
<dbReference type="GeneID" id="77803180"/>